<evidence type="ECO:0000259" key="2">
    <source>
        <dbReference type="Pfam" id="PF12680"/>
    </source>
</evidence>
<name>A0A927B0M7_9BACT</name>
<sequence length="137" mass="15537">MKQFCIFLFALTSALPAYNQTVTNSTTVTPESIVQKQVEAYNARNIDAFLATYADDIELYDLPDKLISRGKEAMRKDYGAFFDKAKSLHCEIVNRIVLNNTVIDHEKVTVNPQKPPSQAVAIYKVENGLIRKVYFTQ</sequence>
<gene>
    <name evidence="3" type="ORF">IC230_09945</name>
</gene>
<dbReference type="Gene3D" id="3.10.450.50">
    <property type="match status" value="1"/>
</dbReference>
<dbReference type="Pfam" id="PF12680">
    <property type="entry name" value="SnoaL_2"/>
    <property type="match status" value="1"/>
</dbReference>
<dbReference type="InterPro" id="IPR032710">
    <property type="entry name" value="NTF2-like_dom_sf"/>
</dbReference>
<protein>
    <submittedName>
        <fullName evidence="3">Nuclear transport factor 2 family protein</fullName>
    </submittedName>
</protein>
<keyword evidence="1" id="KW-0732">Signal</keyword>
<proteinExistence type="predicted"/>
<evidence type="ECO:0000256" key="1">
    <source>
        <dbReference type="SAM" id="SignalP"/>
    </source>
</evidence>
<dbReference type="Proteomes" id="UP000653797">
    <property type="component" value="Unassembled WGS sequence"/>
</dbReference>
<organism evidence="3 4">
    <name type="scientific">Spirosoma validum</name>
    <dbReference type="NCBI Taxonomy" id="2771355"/>
    <lineage>
        <taxon>Bacteria</taxon>
        <taxon>Pseudomonadati</taxon>
        <taxon>Bacteroidota</taxon>
        <taxon>Cytophagia</taxon>
        <taxon>Cytophagales</taxon>
        <taxon>Cytophagaceae</taxon>
        <taxon>Spirosoma</taxon>
    </lineage>
</organism>
<keyword evidence="4" id="KW-1185">Reference proteome</keyword>
<dbReference type="EMBL" id="JACXAA010000003">
    <property type="protein sequence ID" value="MBD2753209.1"/>
    <property type="molecule type" value="Genomic_DNA"/>
</dbReference>
<accession>A0A927B0M7</accession>
<dbReference type="InterPro" id="IPR037401">
    <property type="entry name" value="SnoaL-like"/>
</dbReference>
<reference evidence="3" key="1">
    <citation type="submission" date="2020-09" db="EMBL/GenBank/DDBJ databases">
        <authorList>
            <person name="Kim M.K."/>
        </authorList>
    </citation>
    <scope>NUCLEOTIDE SEQUENCE</scope>
    <source>
        <strain evidence="3">BT704</strain>
    </source>
</reference>
<evidence type="ECO:0000313" key="3">
    <source>
        <dbReference type="EMBL" id="MBD2753209.1"/>
    </source>
</evidence>
<evidence type="ECO:0000313" key="4">
    <source>
        <dbReference type="Proteomes" id="UP000653797"/>
    </source>
</evidence>
<dbReference type="AlphaFoldDB" id="A0A927B0M7"/>
<dbReference type="RefSeq" id="WP_191038839.1">
    <property type="nucleotide sequence ID" value="NZ_JACXAA010000003.1"/>
</dbReference>
<feature type="chain" id="PRO_5037219449" evidence="1">
    <location>
        <begin position="20"/>
        <end position="137"/>
    </location>
</feature>
<feature type="signal peptide" evidence="1">
    <location>
        <begin position="1"/>
        <end position="19"/>
    </location>
</feature>
<feature type="domain" description="SnoaL-like" evidence="2">
    <location>
        <begin position="34"/>
        <end position="132"/>
    </location>
</feature>
<comment type="caution">
    <text evidence="3">The sequence shown here is derived from an EMBL/GenBank/DDBJ whole genome shotgun (WGS) entry which is preliminary data.</text>
</comment>
<dbReference type="SUPFAM" id="SSF54427">
    <property type="entry name" value="NTF2-like"/>
    <property type="match status" value="1"/>
</dbReference>